<gene>
    <name evidence="2" type="ORF">BO86DRAFT_393132</name>
</gene>
<keyword evidence="3" id="KW-1185">Reference proteome</keyword>
<evidence type="ECO:0000256" key="1">
    <source>
        <dbReference type="SAM" id="SignalP"/>
    </source>
</evidence>
<sequence>MVVRWQRIPEIGVAKLALLVHLAEANAEPTRDDPMNGPQATRTLLVLLGEGQKRLHHLQSAIAVLVPPTP</sequence>
<dbReference type="GeneID" id="37176650"/>
<dbReference type="AlphaFoldDB" id="A0A8T8WME8"/>
<protein>
    <submittedName>
        <fullName evidence="2">Uncharacterized protein</fullName>
    </submittedName>
</protein>
<accession>A0A8T8WME8</accession>
<reference evidence="2 3" key="1">
    <citation type="submission" date="2018-02" db="EMBL/GenBank/DDBJ databases">
        <title>The genomes of Aspergillus section Nigri reveals drivers in fungal speciation.</title>
        <authorList>
            <consortium name="DOE Joint Genome Institute"/>
            <person name="Vesth T.C."/>
            <person name="Nybo J."/>
            <person name="Theobald S."/>
            <person name="Brandl J."/>
            <person name="Frisvad J.C."/>
            <person name="Nielsen K.F."/>
            <person name="Lyhne E.K."/>
            <person name="Kogle M.E."/>
            <person name="Kuo A."/>
            <person name="Riley R."/>
            <person name="Clum A."/>
            <person name="Nolan M."/>
            <person name="Lipzen A."/>
            <person name="Salamov A."/>
            <person name="Henrissat B."/>
            <person name="Wiebenga A."/>
            <person name="De vries R.P."/>
            <person name="Grigoriev I.V."/>
            <person name="Mortensen U.H."/>
            <person name="Andersen M.R."/>
            <person name="Baker S.E."/>
        </authorList>
    </citation>
    <scope>NUCLEOTIDE SEQUENCE [LARGE SCALE GENOMIC DNA]</scope>
    <source>
        <strain evidence="2 3">CBS 114.51</strain>
    </source>
</reference>
<feature type="signal peptide" evidence="1">
    <location>
        <begin position="1"/>
        <end position="27"/>
    </location>
</feature>
<dbReference type="Proteomes" id="UP000249497">
    <property type="component" value="Unassembled WGS sequence"/>
</dbReference>
<evidence type="ECO:0000313" key="3">
    <source>
        <dbReference type="Proteomes" id="UP000249497"/>
    </source>
</evidence>
<organism evidence="2 3">
    <name type="scientific">Aspergillus japonicus CBS 114.51</name>
    <dbReference type="NCBI Taxonomy" id="1448312"/>
    <lineage>
        <taxon>Eukaryota</taxon>
        <taxon>Fungi</taxon>
        <taxon>Dikarya</taxon>
        <taxon>Ascomycota</taxon>
        <taxon>Pezizomycotina</taxon>
        <taxon>Eurotiomycetes</taxon>
        <taxon>Eurotiomycetidae</taxon>
        <taxon>Eurotiales</taxon>
        <taxon>Aspergillaceae</taxon>
        <taxon>Aspergillus</taxon>
        <taxon>Aspergillus subgen. Circumdati</taxon>
    </lineage>
</organism>
<feature type="chain" id="PRO_5035761328" evidence="1">
    <location>
        <begin position="28"/>
        <end position="70"/>
    </location>
</feature>
<evidence type="ECO:0000313" key="2">
    <source>
        <dbReference type="EMBL" id="RAH76812.1"/>
    </source>
</evidence>
<keyword evidence="1" id="KW-0732">Signal</keyword>
<name>A0A8T8WME8_ASPJA</name>
<dbReference type="EMBL" id="KZ824857">
    <property type="protein sequence ID" value="RAH76812.1"/>
    <property type="molecule type" value="Genomic_DNA"/>
</dbReference>
<proteinExistence type="predicted"/>
<dbReference type="RefSeq" id="XP_025522706.1">
    <property type="nucleotide sequence ID" value="XM_025672958.1"/>
</dbReference>